<sequence length="77" mass="9037">MTKYFLLFALVMFVWWLWQKSASTRGTTRRPANKREPERMVQCAHCGVNQPVSESILADDRYYCCPAHLRDARSDRA</sequence>
<dbReference type="EMBL" id="JADJOT010000010">
    <property type="protein sequence ID" value="MBK7955194.1"/>
    <property type="molecule type" value="Genomic_DNA"/>
</dbReference>
<protein>
    <submittedName>
        <fullName evidence="1">Uncharacterized protein</fullName>
    </submittedName>
</protein>
<dbReference type="AlphaFoldDB" id="A0A935TCF0"/>
<dbReference type="NCBIfam" id="NF041023">
    <property type="entry name" value="PP0621_fam"/>
    <property type="match status" value="1"/>
</dbReference>
<dbReference type="Proteomes" id="UP000706151">
    <property type="component" value="Unassembled WGS sequence"/>
</dbReference>
<evidence type="ECO:0000313" key="1">
    <source>
        <dbReference type="EMBL" id="MBK7955194.1"/>
    </source>
</evidence>
<evidence type="ECO:0000313" key="2">
    <source>
        <dbReference type="Proteomes" id="UP000706151"/>
    </source>
</evidence>
<accession>A0A935TCF0</accession>
<proteinExistence type="predicted"/>
<dbReference type="InterPro" id="IPR049708">
    <property type="entry name" value="PP0621-like"/>
</dbReference>
<gene>
    <name evidence="1" type="ORF">IPK02_15285</name>
</gene>
<reference evidence="1 2" key="1">
    <citation type="submission" date="2020-10" db="EMBL/GenBank/DDBJ databases">
        <title>Connecting structure to function with the recovery of over 1000 high-quality activated sludge metagenome-assembled genomes encoding full-length rRNA genes using long-read sequencing.</title>
        <authorList>
            <person name="Singleton C.M."/>
            <person name="Petriglieri F."/>
            <person name="Kristensen J.M."/>
            <person name="Kirkegaard R.H."/>
            <person name="Michaelsen T.Y."/>
            <person name="Andersen M.H."/>
            <person name="Karst S.M."/>
            <person name="Dueholm M.S."/>
            <person name="Nielsen P.H."/>
            <person name="Albertsen M."/>
        </authorList>
    </citation>
    <scope>NUCLEOTIDE SEQUENCE [LARGE SCALE GENOMIC DNA]</scope>
    <source>
        <strain evidence="1">Fred_18-Q3-R57-64_BAT3C.720</strain>
    </source>
</reference>
<organism evidence="1 2">
    <name type="scientific">Candidatus Accumulibacter affinis</name>
    <dbReference type="NCBI Taxonomy" id="2954384"/>
    <lineage>
        <taxon>Bacteria</taxon>
        <taxon>Pseudomonadati</taxon>
        <taxon>Pseudomonadota</taxon>
        <taxon>Betaproteobacteria</taxon>
        <taxon>Candidatus Accumulibacter</taxon>
    </lineage>
</organism>
<name>A0A935TCF0_9PROT</name>
<comment type="caution">
    <text evidence="1">The sequence shown here is derived from an EMBL/GenBank/DDBJ whole genome shotgun (WGS) entry which is preliminary data.</text>
</comment>